<name>A0A2A6JE03_9HYPH</name>
<dbReference type="Pfam" id="PF02110">
    <property type="entry name" value="HK"/>
    <property type="match status" value="1"/>
</dbReference>
<dbReference type="GO" id="GO:0000287">
    <property type="term" value="F:magnesium ion binding"/>
    <property type="evidence" value="ECO:0007669"/>
    <property type="project" value="UniProtKB-UniRule"/>
</dbReference>
<evidence type="ECO:0000256" key="4">
    <source>
        <dbReference type="ARBA" id="ARBA00022679"/>
    </source>
</evidence>
<dbReference type="NCBIfam" id="TIGR00694">
    <property type="entry name" value="thiM"/>
    <property type="match status" value="1"/>
</dbReference>
<comment type="caution">
    <text evidence="12">The sequence shown here is derived from an EMBL/GenBank/DDBJ whole genome shotgun (WGS) entry which is preliminary data.</text>
</comment>
<dbReference type="GO" id="GO:0009229">
    <property type="term" value="P:thiamine diphosphate biosynthetic process"/>
    <property type="evidence" value="ECO:0007669"/>
    <property type="project" value="UniProtKB-UniRule"/>
</dbReference>
<comment type="similarity">
    <text evidence="11">Belongs to the Thz kinase family.</text>
</comment>
<gene>
    <name evidence="11" type="primary">thiM</name>
    <name evidence="12" type="ORF">CO666_07475</name>
</gene>
<dbReference type="AlphaFoldDB" id="A0A2A6JE03"/>
<dbReference type="Proteomes" id="UP000220768">
    <property type="component" value="Unassembled WGS sequence"/>
</dbReference>
<evidence type="ECO:0000256" key="2">
    <source>
        <dbReference type="ARBA" id="ARBA00001946"/>
    </source>
</evidence>
<dbReference type="InterPro" id="IPR029056">
    <property type="entry name" value="Ribokinase-like"/>
</dbReference>
<keyword evidence="4 11" id="KW-0808">Transferase</keyword>
<dbReference type="CDD" id="cd01170">
    <property type="entry name" value="THZ_kinase"/>
    <property type="match status" value="1"/>
</dbReference>
<keyword evidence="9 11" id="KW-0460">Magnesium</keyword>
<keyword evidence="10 11" id="KW-0784">Thiamine biosynthesis</keyword>
<comment type="pathway">
    <text evidence="3 11">Cofactor biosynthesis; thiamine diphosphate biosynthesis; 4-methyl-5-(2-phosphoethyl)-thiazole from 5-(2-hydroxyethyl)-4-methylthiazole: step 1/1.</text>
</comment>
<protein>
    <recommendedName>
        <fullName evidence="11">Hydroxyethylthiazole kinase</fullName>
        <ecNumber evidence="11">2.7.1.50</ecNumber>
    </recommendedName>
    <alternativeName>
        <fullName evidence="11">4-methyl-5-beta-hydroxyethylthiazole kinase</fullName>
        <shortName evidence="11">TH kinase</shortName>
        <shortName evidence="11">Thz kinase</shortName>
    </alternativeName>
</protein>
<evidence type="ECO:0000256" key="6">
    <source>
        <dbReference type="ARBA" id="ARBA00022741"/>
    </source>
</evidence>
<proteinExistence type="inferred from homology"/>
<keyword evidence="6 11" id="KW-0547">Nucleotide-binding</keyword>
<dbReference type="EMBL" id="NWSV01000004">
    <property type="protein sequence ID" value="PDT04586.1"/>
    <property type="molecule type" value="Genomic_DNA"/>
</dbReference>
<dbReference type="GO" id="GO:0005524">
    <property type="term" value="F:ATP binding"/>
    <property type="evidence" value="ECO:0007669"/>
    <property type="project" value="UniProtKB-UniRule"/>
</dbReference>
<dbReference type="PRINTS" id="PR01099">
    <property type="entry name" value="HYETHTZKNASE"/>
</dbReference>
<evidence type="ECO:0000256" key="10">
    <source>
        <dbReference type="ARBA" id="ARBA00022977"/>
    </source>
</evidence>
<dbReference type="HAMAP" id="MF_00228">
    <property type="entry name" value="Thz_kinase"/>
    <property type="match status" value="1"/>
</dbReference>
<dbReference type="PIRSF" id="PIRSF000513">
    <property type="entry name" value="Thz_kinase"/>
    <property type="match status" value="1"/>
</dbReference>
<reference evidence="12 13" key="1">
    <citation type="submission" date="2017-09" db="EMBL/GenBank/DDBJ databases">
        <title>Comparative genomics of rhizobia isolated from Phaseolus vulgaris in China.</title>
        <authorList>
            <person name="Tong W."/>
        </authorList>
    </citation>
    <scope>NUCLEOTIDE SEQUENCE [LARGE SCALE GENOMIC DNA]</scope>
    <source>
        <strain evidence="12 13">C5</strain>
    </source>
</reference>
<keyword evidence="8 11" id="KW-0067">ATP-binding</keyword>
<comment type="cofactor">
    <cofactor evidence="2 11">
        <name>Mg(2+)</name>
        <dbReference type="ChEBI" id="CHEBI:18420"/>
    </cofactor>
</comment>
<dbReference type="RefSeq" id="WP_097611448.1">
    <property type="nucleotide sequence ID" value="NZ_NWSV01000004.1"/>
</dbReference>
<dbReference type="Gene3D" id="3.40.1190.20">
    <property type="match status" value="1"/>
</dbReference>
<dbReference type="NCBIfam" id="NF006830">
    <property type="entry name" value="PRK09355.1"/>
    <property type="match status" value="1"/>
</dbReference>
<keyword evidence="7 11" id="KW-0418">Kinase</keyword>
<evidence type="ECO:0000256" key="3">
    <source>
        <dbReference type="ARBA" id="ARBA00004868"/>
    </source>
</evidence>
<evidence type="ECO:0000256" key="11">
    <source>
        <dbReference type="HAMAP-Rule" id="MF_00228"/>
    </source>
</evidence>
<feature type="binding site" evidence="11">
    <location>
        <position position="46"/>
    </location>
    <ligand>
        <name>substrate</name>
    </ligand>
</feature>
<evidence type="ECO:0000256" key="1">
    <source>
        <dbReference type="ARBA" id="ARBA00001771"/>
    </source>
</evidence>
<dbReference type="GO" id="GO:0004417">
    <property type="term" value="F:hydroxyethylthiazole kinase activity"/>
    <property type="evidence" value="ECO:0007669"/>
    <property type="project" value="UniProtKB-UniRule"/>
</dbReference>
<dbReference type="SUPFAM" id="SSF53613">
    <property type="entry name" value="Ribokinase-like"/>
    <property type="match status" value="1"/>
</dbReference>
<organism evidence="12 13">
    <name type="scientific">Rhizobium chutanense</name>
    <dbReference type="NCBI Taxonomy" id="2035448"/>
    <lineage>
        <taxon>Bacteria</taxon>
        <taxon>Pseudomonadati</taxon>
        <taxon>Pseudomonadota</taxon>
        <taxon>Alphaproteobacteria</taxon>
        <taxon>Hyphomicrobiales</taxon>
        <taxon>Rhizobiaceae</taxon>
        <taxon>Rhizobium/Agrobacterium group</taxon>
        <taxon>Rhizobium</taxon>
    </lineage>
</organism>
<accession>A0A2A6JE03</accession>
<dbReference type="UniPathway" id="UPA00060">
    <property type="reaction ID" value="UER00139"/>
</dbReference>
<dbReference type="GO" id="GO:0009228">
    <property type="term" value="P:thiamine biosynthetic process"/>
    <property type="evidence" value="ECO:0007669"/>
    <property type="project" value="UniProtKB-KW"/>
</dbReference>
<comment type="catalytic activity">
    <reaction evidence="1 11">
        <text>5-(2-hydroxyethyl)-4-methylthiazole + ATP = 4-methyl-5-(2-phosphooxyethyl)-thiazole + ADP + H(+)</text>
        <dbReference type="Rhea" id="RHEA:24212"/>
        <dbReference type="ChEBI" id="CHEBI:15378"/>
        <dbReference type="ChEBI" id="CHEBI:17957"/>
        <dbReference type="ChEBI" id="CHEBI:30616"/>
        <dbReference type="ChEBI" id="CHEBI:58296"/>
        <dbReference type="ChEBI" id="CHEBI:456216"/>
        <dbReference type="EC" id="2.7.1.50"/>
    </reaction>
</comment>
<keyword evidence="13" id="KW-1185">Reference proteome</keyword>
<feature type="binding site" evidence="11">
    <location>
        <position position="194"/>
    </location>
    <ligand>
        <name>substrate</name>
    </ligand>
</feature>
<dbReference type="EC" id="2.7.1.50" evidence="11"/>
<comment type="function">
    <text evidence="11">Catalyzes the phosphorylation of the hydroxyl group of 4-methyl-5-beta-hydroxyethylthiazole (THZ).</text>
</comment>
<dbReference type="InterPro" id="IPR000417">
    <property type="entry name" value="Hyethyz_kinase"/>
</dbReference>
<evidence type="ECO:0000256" key="9">
    <source>
        <dbReference type="ARBA" id="ARBA00022842"/>
    </source>
</evidence>
<evidence type="ECO:0000256" key="8">
    <source>
        <dbReference type="ARBA" id="ARBA00022840"/>
    </source>
</evidence>
<evidence type="ECO:0000313" key="12">
    <source>
        <dbReference type="EMBL" id="PDT04586.1"/>
    </source>
</evidence>
<feature type="binding site" evidence="11">
    <location>
        <position position="167"/>
    </location>
    <ligand>
        <name>ATP</name>
        <dbReference type="ChEBI" id="CHEBI:30616"/>
    </ligand>
</feature>
<evidence type="ECO:0000256" key="5">
    <source>
        <dbReference type="ARBA" id="ARBA00022723"/>
    </source>
</evidence>
<keyword evidence="5 11" id="KW-0479">Metal-binding</keyword>
<evidence type="ECO:0000313" key="13">
    <source>
        <dbReference type="Proteomes" id="UP000220768"/>
    </source>
</evidence>
<evidence type="ECO:0000256" key="7">
    <source>
        <dbReference type="ARBA" id="ARBA00022777"/>
    </source>
</evidence>
<feature type="binding site" evidence="11">
    <location>
        <position position="121"/>
    </location>
    <ligand>
        <name>ATP</name>
        <dbReference type="ChEBI" id="CHEBI:30616"/>
    </ligand>
</feature>
<sequence length="267" mass="26959">MQTLTTPGAMLKAMREKPPLVQCITNYVAMNIAANVLLASGASPAMVHAAEEAGEFAGIASALTVNIGTLSAQWIDGMQAAAKAATSAGRPWVLDPVAHYATAFRRNAVAGLLALKPTIIRGNASEIIALAGGESRGQGVDSRDPVEQAEGSARRLAARQQAVVAVTGAVDFVTDGERAVRITGGSALMPQVTALGCSLTCLVGAFAATAPEDIFGATVAALATFAVAGEDAALGAAGPGSFAWRFLDALAALDAETLDARARISAA</sequence>